<dbReference type="CDD" id="cd02961">
    <property type="entry name" value="PDI_a_family"/>
    <property type="match status" value="1"/>
</dbReference>
<accession>A0A6C0IKC1</accession>
<dbReference type="GO" id="GO:0005783">
    <property type="term" value="C:endoplasmic reticulum"/>
    <property type="evidence" value="ECO:0007669"/>
    <property type="project" value="TreeGrafter"/>
</dbReference>
<dbReference type="SUPFAM" id="SSF52833">
    <property type="entry name" value="Thioredoxin-like"/>
    <property type="match status" value="1"/>
</dbReference>
<dbReference type="AlphaFoldDB" id="A0A6C0IKC1"/>
<dbReference type="GO" id="GO:0003756">
    <property type="term" value="F:protein disulfide isomerase activity"/>
    <property type="evidence" value="ECO:0007669"/>
    <property type="project" value="TreeGrafter"/>
</dbReference>
<keyword evidence="2" id="KW-0732">Signal</keyword>
<sequence>MAKFTEVAQRLVRPYYNYIIVIISVLIFASFGMLAYHRYYKNKMNVESDVANANRRKKDLFVYMFHVDWCPHCKNALPEWNTFKKQFDNKDKNGYNVKCIDIDCTKESSDVTHYLNTYNIESYPTIKMVKDSKTIEFDSPIKSEYLEHFVNTMTN</sequence>
<dbReference type="EMBL" id="MN740200">
    <property type="protein sequence ID" value="QHT93090.1"/>
    <property type="molecule type" value="Genomic_DNA"/>
</dbReference>
<protein>
    <recommendedName>
        <fullName evidence="4">Thioredoxin domain-containing protein</fullName>
    </recommendedName>
</protein>
<keyword evidence="3" id="KW-0472">Membrane</keyword>
<evidence type="ECO:0000256" key="2">
    <source>
        <dbReference type="ARBA" id="ARBA00022729"/>
    </source>
</evidence>
<dbReference type="PANTHER" id="PTHR45672:SF3">
    <property type="entry name" value="THIOREDOXIN DOMAIN-CONTAINING PROTEIN 5"/>
    <property type="match status" value="1"/>
</dbReference>
<dbReference type="InterPro" id="IPR013766">
    <property type="entry name" value="Thioredoxin_domain"/>
</dbReference>
<evidence type="ECO:0000256" key="3">
    <source>
        <dbReference type="SAM" id="Phobius"/>
    </source>
</evidence>
<name>A0A6C0IKC1_9ZZZZ</name>
<dbReference type="PROSITE" id="PS51352">
    <property type="entry name" value="THIOREDOXIN_2"/>
    <property type="match status" value="1"/>
</dbReference>
<dbReference type="Pfam" id="PF00085">
    <property type="entry name" value="Thioredoxin"/>
    <property type="match status" value="1"/>
</dbReference>
<proteinExistence type="inferred from homology"/>
<keyword evidence="3" id="KW-0812">Transmembrane</keyword>
<dbReference type="Gene3D" id="3.40.30.10">
    <property type="entry name" value="Glutaredoxin"/>
    <property type="match status" value="1"/>
</dbReference>
<evidence type="ECO:0000256" key="1">
    <source>
        <dbReference type="ARBA" id="ARBA00006347"/>
    </source>
</evidence>
<comment type="similarity">
    <text evidence="1">Belongs to the protein disulfide isomerase family.</text>
</comment>
<evidence type="ECO:0000259" key="4">
    <source>
        <dbReference type="PROSITE" id="PS51352"/>
    </source>
</evidence>
<dbReference type="GO" id="GO:0006457">
    <property type="term" value="P:protein folding"/>
    <property type="evidence" value="ECO:0007669"/>
    <property type="project" value="TreeGrafter"/>
</dbReference>
<evidence type="ECO:0000313" key="5">
    <source>
        <dbReference type="EMBL" id="QHT93090.1"/>
    </source>
</evidence>
<feature type="domain" description="Thioredoxin" evidence="4">
    <location>
        <begin position="29"/>
        <end position="155"/>
    </location>
</feature>
<dbReference type="PANTHER" id="PTHR45672">
    <property type="entry name" value="PROTEIN DISULFIDE-ISOMERASE C17H9.14C-RELATED"/>
    <property type="match status" value="1"/>
</dbReference>
<dbReference type="InterPro" id="IPR036249">
    <property type="entry name" value="Thioredoxin-like_sf"/>
</dbReference>
<organism evidence="5">
    <name type="scientific">viral metagenome</name>
    <dbReference type="NCBI Taxonomy" id="1070528"/>
    <lineage>
        <taxon>unclassified sequences</taxon>
        <taxon>metagenomes</taxon>
        <taxon>organismal metagenomes</taxon>
    </lineage>
</organism>
<reference evidence="5" key="1">
    <citation type="journal article" date="2020" name="Nature">
        <title>Giant virus diversity and host interactions through global metagenomics.</title>
        <authorList>
            <person name="Schulz F."/>
            <person name="Roux S."/>
            <person name="Paez-Espino D."/>
            <person name="Jungbluth S."/>
            <person name="Walsh D.A."/>
            <person name="Denef V.J."/>
            <person name="McMahon K.D."/>
            <person name="Konstantinidis K.T."/>
            <person name="Eloe-Fadrosh E.A."/>
            <person name="Kyrpides N.C."/>
            <person name="Woyke T."/>
        </authorList>
    </citation>
    <scope>NUCLEOTIDE SEQUENCE</scope>
    <source>
        <strain evidence="5">GVMAG-M-3300023210-19</strain>
    </source>
</reference>
<feature type="transmembrane region" description="Helical" evidence="3">
    <location>
        <begin position="15"/>
        <end position="36"/>
    </location>
</feature>
<dbReference type="InterPro" id="IPR051063">
    <property type="entry name" value="PDI"/>
</dbReference>
<keyword evidence="3" id="KW-1133">Transmembrane helix</keyword>